<name>A0A547PWC0_9RHOB</name>
<sequence length="68" mass="7899">MHSEAFRQRLRALLIRETERQLATHLETDELMAEVKASDLGETTINRIIREEHGRMRAAMARLNGQPE</sequence>
<dbReference type="RefSeq" id="WP_142835046.1">
    <property type="nucleotide sequence ID" value="NZ_VFSV01000020.1"/>
</dbReference>
<keyword evidence="2" id="KW-1185">Reference proteome</keyword>
<proteinExistence type="predicted"/>
<gene>
    <name evidence="1" type="ORF">FEV53_12010</name>
</gene>
<dbReference type="EMBL" id="VFSV01000020">
    <property type="protein sequence ID" value="TRD18374.1"/>
    <property type="molecule type" value="Genomic_DNA"/>
</dbReference>
<dbReference type="Proteomes" id="UP000318590">
    <property type="component" value="Unassembled WGS sequence"/>
</dbReference>
<accession>A0A547PWC0</accession>
<organism evidence="1 2">
    <name type="scientific">Palleronia caenipelagi</name>
    <dbReference type="NCBI Taxonomy" id="2489174"/>
    <lineage>
        <taxon>Bacteria</taxon>
        <taxon>Pseudomonadati</taxon>
        <taxon>Pseudomonadota</taxon>
        <taxon>Alphaproteobacteria</taxon>
        <taxon>Rhodobacterales</taxon>
        <taxon>Roseobacteraceae</taxon>
        <taxon>Palleronia</taxon>
    </lineage>
</organism>
<evidence type="ECO:0000313" key="2">
    <source>
        <dbReference type="Proteomes" id="UP000318590"/>
    </source>
</evidence>
<comment type="caution">
    <text evidence="1">The sequence shown here is derived from an EMBL/GenBank/DDBJ whole genome shotgun (WGS) entry which is preliminary data.</text>
</comment>
<evidence type="ECO:0000313" key="1">
    <source>
        <dbReference type="EMBL" id="TRD18374.1"/>
    </source>
</evidence>
<reference evidence="1 2" key="1">
    <citation type="submission" date="2019-06" db="EMBL/GenBank/DDBJ databases">
        <title>Paenimaribius caenipelagi gen. nov., sp. nov., isolated from a tidal flat.</title>
        <authorList>
            <person name="Yoon J.-H."/>
        </authorList>
    </citation>
    <scope>NUCLEOTIDE SEQUENCE [LARGE SCALE GENOMIC DNA]</scope>
    <source>
        <strain evidence="1 2">JBTF-M29</strain>
    </source>
</reference>
<protein>
    <submittedName>
        <fullName evidence="1">Uncharacterized protein</fullName>
    </submittedName>
</protein>
<dbReference type="AlphaFoldDB" id="A0A547PWC0"/>